<name>A0A6M3JM92_9ZZZZ</name>
<proteinExistence type="predicted"/>
<evidence type="ECO:0000313" key="1">
    <source>
        <dbReference type="EMBL" id="QJA71254.1"/>
    </source>
</evidence>
<sequence length="106" mass="11216">MLTLEVPAADGSGAAQSLKFSWGTIDCYGTFDSGTVTLYQSPDEGTTWIAMADEFGDALAFAANGSKNFHRAPGVQIRATLSGSSASTDVACEVRRGWAATRDREF</sequence>
<protein>
    <submittedName>
        <fullName evidence="1">Uncharacterized protein</fullName>
    </submittedName>
</protein>
<organism evidence="1">
    <name type="scientific">viral metagenome</name>
    <dbReference type="NCBI Taxonomy" id="1070528"/>
    <lineage>
        <taxon>unclassified sequences</taxon>
        <taxon>metagenomes</taxon>
        <taxon>organismal metagenomes</taxon>
    </lineage>
</organism>
<evidence type="ECO:0000313" key="2">
    <source>
        <dbReference type="EMBL" id="QJA94576.1"/>
    </source>
</evidence>
<dbReference type="EMBL" id="MT143243">
    <property type="protein sequence ID" value="QJA94576.1"/>
    <property type="molecule type" value="Genomic_DNA"/>
</dbReference>
<reference evidence="1" key="1">
    <citation type="submission" date="2020-03" db="EMBL/GenBank/DDBJ databases">
        <title>The deep terrestrial virosphere.</title>
        <authorList>
            <person name="Holmfeldt K."/>
            <person name="Nilsson E."/>
            <person name="Simone D."/>
            <person name="Lopez-Fernandez M."/>
            <person name="Wu X."/>
            <person name="de Brujin I."/>
            <person name="Lundin D."/>
            <person name="Andersson A."/>
            <person name="Bertilsson S."/>
            <person name="Dopson M."/>
        </authorList>
    </citation>
    <scope>NUCLEOTIDE SEQUENCE</scope>
    <source>
        <strain evidence="1">MM415A03301</strain>
        <strain evidence="2">MM415B03821</strain>
    </source>
</reference>
<dbReference type="EMBL" id="MT141859">
    <property type="protein sequence ID" value="QJA71254.1"/>
    <property type="molecule type" value="Genomic_DNA"/>
</dbReference>
<dbReference type="AlphaFoldDB" id="A0A6M3JM92"/>
<gene>
    <name evidence="1" type="ORF">MM415A03301_0003</name>
    <name evidence="2" type="ORF">MM415B03821_0009</name>
</gene>
<accession>A0A6M3JM92</accession>